<evidence type="ECO:0000256" key="5">
    <source>
        <dbReference type="ARBA" id="ARBA00022723"/>
    </source>
</evidence>
<evidence type="ECO:0000256" key="2">
    <source>
        <dbReference type="ARBA" id="ARBA00004123"/>
    </source>
</evidence>
<evidence type="ECO:0000313" key="9">
    <source>
        <dbReference type="EMBL" id="EDO37984.1"/>
    </source>
</evidence>
<dbReference type="HOGENOM" id="CLU_018552_3_1_1"/>
<feature type="domain" description="DDE Tnp4" evidence="8">
    <location>
        <begin position="118"/>
        <end position="281"/>
    </location>
</feature>
<evidence type="ECO:0000256" key="1">
    <source>
        <dbReference type="ARBA" id="ARBA00001968"/>
    </source>
</evidence>
<keyword evidence="4" id="KW-0540">Nuclease</keyword>
<dbReference type="PhylomeDB" id="A7SE64"/>
<evidence type="ECO:0000256" key="6">
    <source>
        <dbReference type="ARBA" id="ARBA00022801"/>
    </source>
</evidence>
<dbReference type="InParanoid" id="A7SE64"/>
<evidence type="ECO:0000256" key="4">
    <source>
        <dbReference type="ARBA" id="ARBA00022722"/>
    </source>
</evidence>
<dbReference type="KEGG" id="nve:5509511"/>
<dbReference type="InterPro" id="IPR027806">
    <property type="entry name" value="HARBI1_dom"/>
</dbReference>
<feature type="non-terminal residue" evidence="9">
    <location>
        <position position="283"/>
    </location>
</feature>
<dbReference type="OMA" id="MMAKPAN"/>
<comment type="similarity">
    <text evidence="3">Belongs to the HARBI1 family.</text>
</comment>
<accession>A7SE64</accession>
<dbReference type="PANTHER" id="PTHR22930">
    <property type="match status" value="1"/>
</dbReference>
<reference evidence="9 10" key="1">
    <citation type="journal article" date="2007" name="Science">
        <title>Sea anemone genome reveals ancestral eumetazoan gene repertoire and genomic organization.</title>
        <authorList>
            <person name="Putnam N.H."/>
            <person name="Srivastava M."/>
            <person name="Hellsten U."/>
            <person name="Dirks B."/>
            <person name="Chapman J."/>
            <person name="Salamov A."/>
            <person name="Terry A."/>
            <person name="Shapiro H."/>
            <person name="Lindquist E."/>
            <person name="Kapitonov V.V."/>
            <person name="Jurka J."/>
            <person name="Genikhovich G."/>
            <person name="Grigoriev I.V."/>
            <person name="Lucas S.M."/>
            <person name="Steele R.E."/>
            <person name="Finnerty J.R."/>
            <person name="Technau U."/>
            <person name="Martindale M.Q."/>
            <person name="Rokhsar D.S."/>
        </authorList>
    </citation>
    <scope>NUCLEOTIDE SEQUENCE [LARGE SCALE GENOMIC DNA]</scope>
    <source>
        <strain evidence="10">CH2 X CH6</strain>
    </source>
</reference>
<sequence>MEKFHVSRNTFMYILNTFGSQLARKDTLMRESVPVEKRVAVGLFRLATGSPYNKTGEQFGIGRRTSLYIKDEFCEVLVKNAKYFIKFPTTEEDTRAAIDGFEGKCQIPQLAGAIKAVRFKIKAPSLVTHKMKYYNDNLKCHSMILQAVTDSSGKFLDVSTGYPGGITNTEALAISDIYKNVKQGVILNSPSATVEGLQVKPIIATDASYKLRKWCICPYPDNNTLSPSQERFNSELGSAVHIAEDALARLRGRWNTLARSCLDENVEKIPETVLICCVLHNIC</sequence>
<dbReference type="OrthoDB" id="5978359at2759"/>
<evidence type="ECO:0000259" key="8">
    <source>
        <dbReference type="Pfam" id="PF13359"/>
    </source>
</evidence>
<dbReference type="Proteomes" id="UP000001593">
    <property type="component" value="Unassembled WGS sequence"/>
</dbReference>
<evidence type="ECO:0000256" key="7">
    <source>
        <dbReference type="ARBA" id="ARBA00023242"/>
    </source>
</evidence>
<comment type="subcellular location">
    <subcellularLocation>
        <location evidence="2">Nucleus</location>
    </subcellularLocation>
</comment>
<keyword evidence="7" id="KW-0539">Nucleus</keyword>
<gene>
    <name evidence="9" type="ORF">NEMVEDRAFT_v1g115044</name>
</gene>
<proteinExistence type="inferred from homology"/>
<dbReference type="AlphaFoldDB" id="A7SE64"/>
<protein>
    <recommendedName>
        <fullName evidence="8">DDE Tnp4 domain-containing protein</fullName>
    </recommendedName>
</protein>
<dbReference type="PANTHER" id="PTHR22930:SF85">
    <property type="entry name" value="GH03217P-RELATED"/>
    <property type="match status" value="1"/>
</dbReference>
<dbReference type="eggNOG" id="KOG4585">
    <property type="taxonomic scope" value="Eukaryota"/>
</dbReference>
<comment type="cofactor">
    <cofactor evidence="1">
        <name>a divalent metal cation</name>
        <dbReference type="ChEBI" id="CHEBI:60240"/>
    </cofactor>
</comment>
<evidence type="ECO:0000256" key="3">
    <source>
        <dbReference type="ARBA" id="ARBA00006958"/>
    </source>
</evidence>
<keyword evidence="6" id="KW-0378">Hydrolase</keyword>
<name>A7SE64_NEMVE</name>
<dbReference type="GO" id="GO:0005634">
    <property type="term" value="C:nucleus"/>
    <property type="evidence" value="ECO:0007669"/>
    <property type="project" value="UniProtKB-SubCell"/>
</dbReference>
<dbReference type="GO" id="GO:0016787">
    <property type="term" value="F:hydrolase activity"/>
    <property type="evidence" value="ECO:0007669"/>
    <property type="project" value="UniProtKB-KW"/>
</dbReference>
<dbReference type="GO" id="GO:0046872">
    <property type="term" value="F:metal ion binding"/>
    <property type="evidence" value="ECO:0007669"/>
    <property type="project" value="UniProtKB-KW"/>
</dbReference>
<keyword evidence="5" id="KW-0479">Metal-binding</keyword>
<organism evidence="9 10">
    <name type="scientific">Nematostella vectensis</name>
    <name type="common">Starlet sea anemone</name>
    <dbReference type="NCBI Taxonomy" id="45351"/>
    <lineage>
        <taxon>Eukaryota</taxon>
        <taxon>Metazoa</taxon>
        <taxon>Cnidaria</taxon>
        <taxon>Anthozoa</taxon>
        <taxon>Hexacorallia</taxon>
        <taxon>Actiniaria</taxon>
        <taxon>Edwardsiidae</taxon>
        <taxon>Nematostella</taxon>
    </lineage>
</organism>
<dbReference type="InterPro" id="IPR045249">
    <property type="entry name" value="HARBI1-like"/>
</dbReference>
<dbReference type="Pfam" id="PF13359">
    <property type="entry name" value="DDE_Tnp_4"/>
    <property type="match status" value="1"/>
</dbReference>
<keyword evidence="10" id="KW-1185">Reference proteome</keyword>
<dbReference type="GO" id="GO:0004518">
    <property type="term" value="F:nuclease activity"/>
    <property type="evidence" value="ECO:0007669"/>
    <property type="project" value="UniProtKB-KW"/>
</dbReference>
<evidence type="ECO:0000313" key="10">
    <source>
        <dbReference type="Proteomes" id="UP000001593"/>
    </source>
</evidence>
<dbReference type="EMBL" id="DS469635">
    <property type="protein sequence ID" value="EDO37984.1"/>
    <property type="molecule type" value="Genomic_DNA"/>
</dbReference>